<dbReference type="PANTHER" id="PTHR23511">
    <property type="entry name" value="SYNAPTIC VESICLE GLYCOPROTEIN 2"/>
    <property type="match status" value="1"/>
</dbReference>
<evidence type="ECO:0000259" key="7">
    <source>
        <dbReference type="PROSITE" id="PS50850"/>
    </source>
</evidence>
<evidence type="ECO:0000313" key="8">
    <source>
        <dbReference type="EMBL" id="KON98196.1"/>
    </source>
</evidence>
<feature type="transmembrane region" description="Helical" evidence="6">
    <location>
        <begin position="369"/>
        <end position="390"/>
    </location>
</feature>
<name>A0A0D1UYC6_ANEMI</name>
<dbReference type="InterPro" id="IPR036259">
    <property type="entry name" value="MFS_trans_sf"/>
</dbReference>
<accession>A0A0D1UYC6</accession>
<proteinExistence type="predicted"/>
<dbReference type="PROSITE" id="PS50850">
    <property type="entry name" value="MFS"/>
    <property type="match status" value="1"/>
</dbReference>
<evidence type="ECO:0000256" key="3">
    <source>
        <dbReference type="ARBA" id="ARBA00022692"/>
    </source>
</evidence>
<dbReference type="CDD" id="cd17316">
    <property type="entry name" value="MFS_SV2_like"/>
    <property type="match status" value="1"/>
</dbReference>
<feature type="transmembrane region" description="Helical" evidence="6">
    <location>
        <begin position="218"/>
        <end position="235"/>
    </location>
</feature>
<dbReference type="OrthoDB" id="9787026at2"/>
<feature type="transmembrane region" description="Helical" evidence="6">
    <location>
        <begin position="108"/>
        <end position="126"/>
    </location>
</feature>
<dbReference type="InterPro" id="IPR020846">
    <property type="entry name" value="MFS_dom"/>
</dbReference>
<dbReference type="PANTHER" id="PTHR23511:SF34">
    <property type="entry name" value="SYNAPTIC VESICLE GLYCOPROTEIN 2"/>
    <property type="match status" value="1"/>
</dbReference>
<dbReference type="Gene3D" id="1.20.1250.20">
    <property type="entry name" value="MFS general substrate transporter like domains"/>
    <property type="match status" value="1"/>
</dbReference>
<reference evidence="8 10" key="1">
    <citation type="submission" date="2015-07" db="EMBL/GenBank/DDBJ databases">
        <title>Fjat-14205 dsm 2895.</title>
        <authorList>
            <person name="Liu B."/>
            <person name="Wang J."/>
            <person name="Zhu Y."/>
            <person name="Liu G."/>
            <person name="Chen Q."/>
            <person name="Chen Z."/>
            <person name="Lan J."/>
            <person name="Che J."/>
            <person name="Ge C."/>
            <person name="Shi H."/>
            <person name="Pan Z."/>
            <person name="Liu X."/>
        </authorList>
    </citation>
    <scope>NUCLEOTIDE SEQUENCE [LARGE SCALE GENOMIC DNA]</scope>
    <source>
        <strain evidence="8 10">DSM 2895</strain>
    </source>
</reference>
<dbReference type="PROSITE" id="PS00216">
    <property type="entry name" value="SUGAR_TRANSPORT_1"/>
    <property type="match status" value="1"/>
</dbReference>
<feature type="transmembrane region" description="Helical" evidence="6">
    <location>
        <begin position="138"/>
        <end position="159"/>
    </location>
</feature>
<keyword evidence="5 6" id="KW-0472">Membrane</keyword>
<feature type="transmembrane region" description="Helical" evidence="6">
    <location>
        <begin position="78"/>
        <end position="102"/>
    </location>
</feature>
<dbReference type="RefSeq" id="WP_043068123.1">
    <property type="nucleotide sequence ID" value="NZ_BJOA01000004.1"/>
</dbReference>
<comment type="subcellular location">
    <subcellularLocation>
        <location evidence="1">Cell membrane</location>
        <topology evidence="1">Multi-pass membrane protein</topology>
    </subcellularLocation>
</comment>
<feature type="transmembrane region" description="Helical" evidence="6">
    <location>
        <begin position="306"/>
        <end position="328"/>
    </location>
</feature>
<feature type="transmembrane region" description="Helical" evidence="6">
    <location>
        <begin position="165"/>
        <end position="182"/>
    </location>
</feature>
<evidence type="ECO:0000313" key="10">
    <source>
        <dbReference type="Proteomes" id="UP000037269"/>
    </source>
</evidence>
<dbReference type="STRING" id="47500.AF333_24945"/>
<dbReference type="Pfam" id="PF07690">
    <property type="entry name" value="MFS_1"/>
    <property type="match status" value="1"/>
</dbReference>
<feature type="transmembrane region" description="Helical" evidence="6">
    <location>
        <begin position="255"/>
        <end position="275"/>
    </location>
</feature>
<dbReference type="InterPro" id="IPR005829">
    <property type="entry name" value="Sugar_transporter_CS"/>
</dbReference>
<evidence type="ECO:0000256" key="2">
    <source>
        <dbReference type="ARBA" id="ARBA00022448"/>
    </source>
</evidence>
<evidence type="ECO:0000313" key="9">
    <source>
        <dbReference type="EMBL" id="SDI07929.1"/>
    </source>
</evidence>
<reference evidence="9 11" key="2">
    <citation type="submission" date="2016-10" db="EMBL/GenBank/DDBJ databases">
        <authorList>
            <person name="de Groot N.N."/>
        </authorList>
    </citation>
    <scope>NUCLEOTIDE SEQUENCE [LARGE SCALE GENOMIC DNA]</scope>
    <source>
        <strain evidence="9 11">DSM 2895</strain>
    </source>
</reference>
<dbReference type="Proteomes" id="UP000182836">
    <property type="component" value="Unassembled WGS sequence"/>
</dbReference>
<feature type="domain" description="Major facilitator superfamily (MFS) profile" evidence="7">
    <location>
        <begin position="13"/>
        <end position="395"/>
    </location>
</feature>
<organism evidence="8 10">
    <name type="scientific">Aneurinibacillus migulanus</name>
    <name type="common">Bacillus migulanus</name>
    <dbReference type="NCBI Taxonomy" id="47500"/>
    <lineage>
        <taxon>Bacteria</taxon>
        <taxon>Bacillati</taxon>
        <taxon>Bacillota</taxon>
        <taxon>Bacilli</taxon>
        <taxon>Bacillales</taxon>
        <taxon>Paenibacillaceae</taxon>
        <taxon>Aneurinibacillus group</taxon>
        <taxon>Aneurinibacillus</taxon>
    </lineage>
</organism>
<keyword evidence="2" id="KW-0813">Transport</keyword>
<protein>
    <submittedName>
        <fullName evidence="9">MFS transporter, putative metabolite:H+ symporter</fullName>
    </submittedName>
    <submittedName>
        <fullName evidence="8">Major facilitator transporter</fullName>
    </submittedName>
</protein>
<evidence type="ECO:0000256" key="4">
    <source>
        <dbReference type="ARBA" id="ARBA00022989"/>
    </source>
</evidence>
<evidence type="ECO:0000313" key="11">
    <source>
        <dbReference type="Proteomes" id="UP000182836"/>
    </source>
</evidence>
<dbReference type="SUPFAM" id="SSF103473">
    <property type="entry name" value="MFS general substrate transporter"/>
    <property type="match status" value="1"/>
</dbReference>
<dbReference type="PROSITE" id="PS00217">
    <property type="entry name" value="SUGAR_TRANSPORT_2"/>
    <property type="match status" value="1"/>
</dbReference>
<gene>
    <name evidence="8" type="ORF">AF333_24945</name>
    <name evidence="9" type="ORF">SAMN04487909_101472</name>
</gene>
<keyword evidence="4 6" id="KW-1133">Transmembrane helix</keyword>
<feature type="transmembrane region" description="Helical" evidence="6">
    <location>
        <begin position="12"/>
        <end position="38"/>
    </location>
</feature>
<dbReference type="GeneID" id="42308372"/>
<dbReference type="GO" id="GO:0005886">
    <property type="term" value="C:plasma membrane"/>
    <property type="evidence" value="ECO:0007669"/>
    <property type="project" value="UniProtKB-SubCell"/>
</dbReference>
<evidence type="ECO:0000256" key="5">
    <source>
        <dbReference type="ARBA" id="ARBA00023136"/>
    </source>
</evidence>
<dbReference type="EMBL" id="FNED01000001">
    <property type="protein sequence ID" value="SDI07929.1"/>
    <property type="molecule type" value="Genomic_DNA"/>
</dbReference>
<feature type="transmembrane region" description="Helical" evidence="6">
    <location>
        <begin position="50"/>
        <end position="71"/>
    </location>
</feature>
<evidence type="ECO:0000256" key="6">
    <source>
        <dbReference type="SAM" id="Phobius"/>
    </source>
</evidence>
<evidence type="ECO:0000256" key="1">
    <source>
        <dbReference type="ARBA" id="ARBA00004651"/>
    </source>
</evidence>
<dbReference type="PATRIC" id="fig|47500.8.peg.3554"/>
<keyword evidence="10" id="KW-1185">Reference proteome</keyword>
<dbReference type="Proteomes" id="UP000037269">
    <property type="component" value="Unassembled WGS sequence"/>
</dbReference>
<feature type="transmembrane region" description="Helical" evidence="6">
    <location>
        <begin position="282"/>
        <end position="300"/>
    </location>
</feature>
<feature type="transmembrane region" description="Helical" evidence="6">
    <location>
        <begin position="340"/>
        <end position="363"/>
    </location>
</feature>
<dbReference type="EMBL" id="LGUG01000004">
    <property type="protein sequence ID" value="KON98196.1"/>
    <property type="molecule type" value="Genomic_DNA"/>
</dbReference>
<sequence>MSTQKKERQALKLLGISGIGLLFDSMDVGILSFVIAALQAEWGLTPTQMGLIGTVNFIGMALGAALAGVWADRYGRKQLFIVTLLIYSIATGLNALATTLLIFMALRFIVGFGLGGELPVVTTYVLESSPQQERAKWVVWLQSFWAAGALVAAVISYFIIPEYGWRIALFMGALPALYALYLRRALPETPAFTRQADRQKISEKIRLLWSPAYRRTTFVLWLLWFASVFSYYGMLLWMPSIMVMKGFTLIKSFEYVLLMTLVQIPGYFTAAYFVGKWGKKPTLITFMTLSAIASLAFGLSPNVWTLLASGICLSFFNLGAWGATYAYTAEQYPTSFRATGTGWAAGFGRIAGIIAPYLVGLLIGMSVGFPYIFTMFFIMTMLAVLAVLFFGKESAPEQ</sequence>
<dbReference type="AlphaFoldDB" id="A0A0D1UYC6"/>
<dbReference type="InterPro" id="IPR011701">
    <property type="entry name" value="MFS"/>
</dbReference>
<keyword evidence="3 6" id="KW-0812">Transmembrane</keyword>
<dbReference type="GO" id="GO:0022857">
    <property type="term" value="F:transmembrane transporter activity"/>
    <property type="evidence" value="ECO:0007669"/>
    <property type="project" value="InterPro"/>
</dbReference>